<protein>
    <submittedName>
        <fullName evidence="1">Uncharacterized protein</fullName>
    </submittedName>
</protein>
<name>A0ABZ0UMK5_9RICK</name>
<evidence type="ECO:0000313" key="1">
    <source>
        <dbReference type="EMBL" id="WPX96949.1"/>
    </source>
</evidence>
<gene>
    <name evidence="1" type="ORF">Bandiella_01085</name>
</gene>
<proteinExistence type="predicted"/>
<reference evidence="1 2" key="1">
    <citation type="submission" date="2022-11" db="EMBL/GenBank/DDBJ databases">
        <title>Host association and intracellularity evolved multiple times independently in the Rickettsiales.</title>
        <authorList>
            <person name="Castelli M."/>
            <person name="Nardi T."/>
            <person name="Gammuto L."/>
            <person name="Bellinzona G."/>
            <person name="Sabaneyeva E."/>
            <person name="Potekhin A."/>
            <person name="Serra V."/>
            <person name="Petroni G."/>
            <person name="Sassera D."/>
        </authorList>
    </citation>
    <scope>NUCLEOTIDE SEQUENCE [LARGE SCALE GENOMIC DNA]</scope>
    <source>
        <strain evidence="1 2">NDG2</strain>
    </source>
</reference>
<dbReference type="Proteomes" id="UP001327219">
    <property type="component" value="Chromosome"/>
</dbReference>
<organism evidence="1 2">
    <name type="scientific">Candidatus Bandiella euplotis</name>
    <dbReference type="NCBI Taxonomy" id="1664265"/>
    <lineage>
        <taxon>Bacteria</taxon>
        <taxon>Pseudomonadati</taxon>
        <taxon>Pseudomonadota</taxon>
        <taxon>Alphaproteobacteria</taxon>
        <taxon>Rickettsiales</taxon>
        <taxon>Candidatus Midichloriaceae</taxon>
        <taxon>Candidatus Bandiella</taxon>
    </lineage>
</organism>
<sequence>MPEIVYSDNFKNWKRGVMNAQAASGPTLA</sequence>
<keyword evidence="2" id="KW-1185">Reference proteome</keyword>
<accession>A0ABZ0UMK5</accession>
<dbReference type="EMBL" id="CP110820">
    <property type="protein sequence ID" value="WPX96949.1"/>
    <property type="molecule type" value="Genomic_DNA"/>
</dbReference>
<evidence type="ECO:0000313" key="2">
    <source>
        <dbReference type="Proteomes" id="UP001327219"/>
    </source>
</evidence>